<dbReference type="SMART" id="SM00906">
    <property type="entry name" value="Fungal_trans"/>
    <property type="match status" value="1"/>
</dbReference>
<dbReference type="Pfam" id="PF04082">
    <property type="entry name" value="Fungal_trans"/>
    <property type="match status" value="1"/>
</dbReference>
<dbReference type="PROSITE" id="PS00463">
    <property type="entry name" value="ZN2_CY6_FUNGAL_1"/>
    <property type="match status" value="2"/>
</dbReference>
<dbReference type="InterPro" id="IPR036864">
    <property type="entry name" value="Zn2-C6_fun-type_DNA-bd_sf"/>
</dbReference>
<feature type="region of interest" description="Disordered" evidence="6">
    <location>
        <begin position="108"/>
        <end position="134"/>
    </location>
</feature>
<evidence type="ECO:0000313" key="9">
    <source>
        <dbReference type="Proteomes" id="UP000039046"/>
    </source>
</evidence>
<dbReference type="Pfam" id="PF00172">
    <property type="entry name" value="Zn_clus"/>
    <property type="match status" value="2"/>
</dbReference>
<keyword evidence="4" id="KW-0804">Transcription</keyword>
<dbReference type="STRING" id="1531966.A0A0A1T6T5"/>
<evidence type="ECO:0000259" key="7">
    <source>
        <dbReference type="PROSITE" id="PS50048"/>
    </source>
</evidence>
<evidence type="ECO:0000256" key="4">
    <source>
        <dbReference type="ARBA" id="ARBA00023163"/>
    </source>
</evidence>
<comment type="subcellular location">
    <subcellularLocation>
        <location evidence="1">Nucleus</location>
    </subcellularLocation>
</comment>
<evidence type="ECO:0000256" key="1">
    <source>
        <dbReference type="ARBA" id="ARBA00004123"/>
    </source>
</evidence>
<dbReference type="GO" id="GO:0006351">
    <property type="term" value="P:DNA-templated transcription"/>
    <property type="evidence" value="ECO:0007669"/>
    <property type="project" value="InterPro"/>
</dbReference>
<dbReference type="GO" id="GO:0005634">
    <property type="term" value="C:nucleus"/>
    <property type="evidence" value="ECO:0007669"/>
    <property type="project" value="UniProtKB-SubCell"/>
</dbReference>
<evidence type="ECO:0000313" key="8">
    <source>
        <dbReference type="EMBL" id="CEJ81054.1"/>
    </source>
</evidence>
<evidence type="ECO:0000256" key="3">
    <source>
        <dbReference type="ARBA" id="ARBA00023015"/>
    </source>
</evidence>
<proteinExistence type="predicted"/>
<keyword evidence="5" id="KW-0539">Nucleus</keyword>
<organism evidence="8 9">
    <name type="scientific">[Torrubiella] hemipterigena</name>
    <dbReference type="NCBI Taxonomy" id="1531966"/>
    <lineage>
        <taxon>Eukaryota</taxon>
        <taxon>Fungi</taxon>
        <taxon>Dikarya</taxon>
        <taxon>Ascomycota</taxon>
        <taxon>Pezizomycotina</taxon>
        <taxon>Sordariomycetes</taxon>
        <taxon>Hypocreomycetidae</taxon>
        <taxon>Hypocreales</taxon>
        <taxon>Clavicipitaceae</taxon>
        <taxon>Clavicipitaceae incertae sedis</taxon>
        <taxon>'Torrubiella' clade</taxon>
    </lineage>
</organism>
<dbReference type="InterPro" id="IPR007219">
    <property type="entry name" value="XnlR_reg_dom"/>
</dbReference>
<reference evidence="8 9" key="1">
    <citation type="journal article" date="2015" name="Genome Announc.">
        <title>Draft Genome Sequence and Gene Annotation of the Entomopathogenic Fungus Verticillium hemipterigenum.</title>
        <authorList>
            <person name="Horn F."/>
            <person name="Habel A."/>
            <person name="Scharf D.H."/>
            <person name="Dworschak J."/>
            <person name="Brakhage A.A."/>
            <person name="Guthke R."/>
            <person name="Hertweck C."/>
            <person name="Linde J."/>
        </authorList>
    </citation>
    <scope>NUCLEOTIDE SEQUENCE [LARGE SCALE GENOMIC DNA]</scope>
</reference>
<dbReference type="SMART" id="SM00066">
    <property type="entry name" value="GAL4"/>
    <property type="match status" value="2"/>
</dbReference>
<dbReference type="InterPro" id="IPR050815">
    <property type="entry name" value="TF_fung"/>
</dbReference>
<dbReference type="CDD" id="cd12148">
    <property type="entry name" value="fungal_TF_MHR"/>
    <property type="match status" value="1"/>
</dbReference>
<dbReference type="CDD" id="cd00067">
    <property type="entry name" value="GAL4"/>
    <property type="match status" value="2"/>
</dbReference>
<dbReference type="PANTHER" id="PTHR47338:SF7">
    <property type="entry name" value="ZN(II)2CYS6 TRANSCRIPTION FACTOR (EUROFUNG)"/>
    <property type="match status" value="1"/>
</dbReference>
<dbReference type="OrthoDB" id="2563500at2759"/>
<keyword evidence="2" id="KW-0479">Metal-binding</keyword>
<keyword evidence="9" id="KW-1185">Reference proteome</keyword>
<dbReference type="GO" id="GO:0008270">
    <property type="term" value="F:zinc ion binding"/>
    <property type="evidence" value="ECO:0007669"/>
    <property type="project" value="InterPro"/>
</dbReference>
<dbReference type="EMBL" id="CDHN01000001">
    <property type="protein sequence ID" value="CEJ81054.1"/>
    <property type="molecule type" value="Genomic_DNA"/>
</dbReference>
<keyword evidence="3" id="KW-0805">Transcription regulation</keyword>
<dbReference type="HOGENOM" id="CLU_008241_2_0_1"/>
<dbReference type="PANTHER" id="PTHR47338">
    <property type="entry name" value="ZN(II)2CYS6 TRANSCRIPTION FACTOR (EUROFUNG)-RELATED"/>
    <property type="match status" value="1"/>
</dbReference>
<evidence type="ECO:0000256" key="2">
    <source>
        <dbReference type="ARBA" id="ARBA00022723"/>
    </source>
</evidence>
<sequence length="718" mass="80420">MSSKPEKRKRSRIGCATCRARKVKCDERADTCGNCEKLSLPCIRSGDGTPETFLDSLSHHRALKSCKPCRAAKVRCTGGHPCPRCEARTIDCEYTLKAKPRWMAHRRLTNGGSDAEPTAPEEDEQPLPQEVAQQDGGLQWLSRSALPQQPELSLLIDTYFKVMHPVRCFGFIHRPSFMQKIEDQSEQDRNHNPLLLAVCAIAAKFVHNQQSISESTTLHALQSGSQWARKAQSLLLSHINRPTCETLMTYILLHEHELRVGNYVSAFMLTGLAVRLSQALGLNVDKQDEHSLKPPCFYESCRRTMWSTFILDAWVGSGVDELTMLHERNIHVPLPMAETDFIMEMEPSSQVHTSQYWQSLEQSQHLDLEAQFVLLLTLRKAVLRIVKHLDVIQPPWEAQSEWSKLYQDLKRWNSGLPASLRFTRSAIQKRKITNQHGGLLFLHLCYHQTVCDLTRIGMSDLFRIKNPLVFPAEQRQFLIDVQDDCFDNSMSVSAIFRDALTHGPEAYSDTWLCVVAHDVSRVQVHYRSKQLGSAAARETLVTDVDAALKTNAEMLTRLVPLIALAKPLLDATLNLVAAASVGEPVVHSGSRNSGASKSAEDVLNPLAIYRMARKHAMTQDNGDKDSEEVIETPPYFDHGQIHLSGEPARDPNAAVSLDAMAMYLPTSFDELQVYMGLTDLLPTYAPESYGADMLGPYYTEPQYDTGAFGSGEAGHSRA</sequence>
<feature type="domain" description="Zn(2)-C6 fungal-type" evidence="7">
    <location>
        <begin position="65"/>
        <end position="94"/>
    </location>
</feature>
<dbReference type="GO" id="GO:0000981">
    <property type="term" value="F:DNA-binding transcription factor activity, RNA polymerase II-specific"/>
    <property type="evidence" value="ECO:0007669"/>
    <property type="project" value="InterPro"/>
</dbReference>
<gene>
    <name evidence="8" type="ORF">VHEMI01206</name>
</gene>
<dbReference type="InterPro" id="IPR001138">
    <property type="entry name" value="Zn2Cys6_DnaBD"/>
</dbReference>
<evidence type="ECO:0000256" key="5">
    <source>
        <dbReference type="ARBA" id="ARBA00023242"/>
    </source>
</evidence>
<name>A0A0A1T6T5_9HYPO</name>
<dbReference type="AlphaFoldDB" id="A0A0A1T6T5"/>
<feature type="domain" description="Zn(2)-C6 fungal-type" evidence="7">
    <location>
        <begin position="14"/>
        <end position="44"/>
    </location>
</feature>
<dbReference type="Proteomes" id="UP000039046">
    <property type="component" value="Unassembled WGS sequence"/>
</dbReference>
<dbReference type="PROSITE" id="PS50048">
    <property type="entry name" value="ZN2_CY6_FUNGAL_2"/>
    <property type="match status" value="2"/>
</dbReference>
<protein>
    <recommendedName>
        <fullName evidence="7">Zn(2)-C6 fungal-type domain-containing protein</fullName>
    </recommendedName>
</protein>
<evidence type="ECO:0000256" key="6">
    <source>
        <dbReference type="SAM" id="MobiDB-lite"/>
    </source>
</evidence>
<dbReference type="GO" id="GO:0003677">
    <property type="term" value="F:DNA binding"/>
    <property type="evidence" value="ECO:0007669"/>
    <property type="project" value="InterPro"/>
</dbReference>
<dbReference type="SUPFAM" id="SSF57701">
    <property type="entry name" value="Zn2/Cys6 DNA-binding domain"/>
    <property type="match status" value="2"/>
</dbReference>
<dbReference type="Gene3D" id="4.10.240.10">
    <property type="entry name" value="Zn(2)-C6 fungal-type DNA-binding domain"/>
    <property type="match status" value="2"/>
</dbReference>
<accession>A0A0A1T6T5</accession>